<dbReference type="RefSeq" id="WP_329500862.1">
    <property type="nucleotide sequence ID" value="NZ_CP108460.1"/>
</dbReference>
<evidence type="ECO:0000313" key="1">
    <source>
        <dbReference type="EMBL" id="WUS54601.1"/>
    </source>
</evidence>
<dbReference type="Proteomes" id="UP001432014">
    <property type="component" value="Chromosome"/>
</dbReference>
<proteinExistence type="predicted"/>
<sequence length="46" mass="4879">MTGEYFSALGAVDEMTDDDLPALVRAVARLATSAAATGGNLYCWFH</sequence>
<gene>
    <name evidence="1" type="ORF">OG469_03200</name>
</gene>
<keyword evidence="2" id="KW-1185">Reference proteome</keyword>
<protein>
    <recommendedName>
        <fullName evidence="3">FXSXX-COOH protein</fullName>
    </recommendedName>
</protein>
<organism evidence="1 2">
    <name type="scientific">Kitasatospora herbaricolor</name>
    <dbReference type="NCBI Taxonomy" id="68217"/>
    <lineage>
        <taxon>Bacteria</taxon>
        <taxon>Bacillati</taxon>
        <taxon>Actinomycetota</taxon>
        <taxon>Actinomycetes</taxon>
        <taxon>Kitasatosporales</taxon>
        <taxon>Streptomycetaceae</taxon>
        <taxon>Kitasatospora</taxon>
    </lineage>
</organism>
<evidence type="ECO:0000313" key="2">
    <source>
        <dbReference type="Proteomes" id="UP001432014"/>
    </source>
</evidence>
<dbReference type="EMBL" id="CP108482">
    <property type="protein sequence ID" value="WUS54601.1"/>
    <property type="molecule type" value="Genomic_DNA"/>
</dbReference>
<evidence type="ECO:0008006" key="3">
    <source>
        <dbReference type="Google" id="ProtNLM"/>
    </source>
</evidence>
<accession>A0ABZ1W190</accession>
<name>A0ABZ1W190_9ACTN</name>
<reference evidence="1 2" key="1">
    <citation type="submission" date="2022-10" db="EMBL/GenBank/DDBJ databases">
        <title>The complete genomes of actinobacterial strains from the NBC collection.</title>
        <authorList>
            <person name="Joergensen T.S."/>
            <person name="Alvarez Arevalo M."/>
            <person name="Sterndorff E.B."/>
            <person name="Faurdal D."/>
            <person name="Vuksanovic O."/>
            <person name="Mourched A.-S."/>
            <person name="Charusanti P."/>
            <person name="Shaw S."/>
            <person name="Blin K."/>
            <person name="Weber T."/>
        </authorList>
    </citation>
    <scope>NUCLEOTIDE SEQUENCE [LARGE SCALE GENOMIC DNA]</scope>
    <source>
        <strain evidence="1 2">NBC_01247</strain>
    </source>
</reference>